<feature type="compositionally biased region" description="Polar residues" evidence="1">
    <location>
        <begin position="169"/>
        <end position="178"/>
    </location>
</feature>
<feature type="compositionally biased region" description="Low complexity" evidence="1">
    <location>
        <begin position="154"/>
        <end position="168"/>
    </location>
</feature>
<evidence type="ECO:0008006" key="4">
    <source>
        <dbReference type="Google" id="ProtNLM"/>
    </source>
</evidence>
<dbReference type="RefSeq" id="WP_349297032.1">
    <property type="nucleotide sequence ID" value="NZ_JBEDNQ010000002.1"/>
</dbReference>
<accession>A0ABV1K639</accession>
<dbReference type="Proteomes" id="UP001494902">
    <property type="component" value="Unassembled WGS sequence"/>
</dbReference>
<sequence length="191" mass="19960">MRIGGLLVALADAEADGLALPEPLGGRQALDAWARIARPVLAAAGASADAPESVFSVTAEDMATLRAAADLLARRLLRDRRRRAGHGSVAAVLHREAEVHGLPAERLVAELGRAVRLIAPHAAEPPGSTARPALGMHDGSRRLAYRQTVYTGSPAARRPCPAGAATATSDPATWQTRPHNAAQPRPPVSPR</sequence>
<gene>
    <name evidence="2" type="ORF">WIS52_05620</name>
</gene>
<name>A0ABV1K639_9PSEU</name>
<evidence type="ECO:0000313" key="2">
    <source>
        <dbReference type="EMBL" id="MEQ3549941.1"/>
    </source>
</evidence>
<keyword evidence="3" id="KW-1185">Reference proteome</keyword>
<reference evidence="2 3" key="1">
    <citation type="submission" date="2024-03" db="EMBL/GenBank/DDBJ databases">
        <title>Draft genome sequence of Pseudonocardia nematodicida JCM 31783.</title>
        <authorList>
            <person name="Butdee W."/>
            <person name="Duangmal K."/>
        </authorList>
    </citation>
    <scope>NUCLEOTIDE SEQUENCE [LARGE SCALE GENOMIC DNA]</scope>
    <source>
        <strain evidence="2 3">JCM 31783</strain>
    </source>
</reference>
<evidence type="ECO:0000256" key="1">
    <source>
        <dbReference type="SAM" id="MobiDB-lite"/>
    </source>
</evidence>
<feature type="region of interest" description="Disordered" evidence="1">
    <location>
        <begin position="152"/>
        <end position="191"/>
    </location>
</feature>
<evidence type="ECO:0000313" key="3">
    <source>
        <dbReference type="Proteomes" id="UP001494902"/>
    </source>
</evidence>
<organism evidence="2 3">
    <name type="scientific">Pseudonocardia nematodicida</name>
    <dbReference type="NCBI Taxonomy" id="1206997"/>
    <lineage>
        <taxon>Bacteria</taxon>
        <taxon>Bacillati</taxon>
        <taxon>Actinomycetota</taxon>
        <taxon>Actinomycetes</taxon>
        <taxon>Pseudonocardiales</taxon>
        <taxon>Pseudonocardiaceae</taxon>
        <taxon>Pseudonocardia</taxon>
    </lineage>
</organism>
<comment type="caution">
    <text evidence="2">The sequence shown here is derived from an EMBL/GenBank/DDBJ whole genome shotgun (WGS) entry which is preliminary data.</text>
</comment>
<dbReference type="EMBL" id="JBEDNQ010000002">
    <property type="protein sequence ID" value="MEQ3549941.1"/>
    <property type="molecule type" value="Genomic_DNA"/>
</dbReference>
<protein>
    <recommendedName>
        <fullName evidence="4">DUF222 domain-containing protein</fullName>
    </recommendedName>
</protein>
<proteinExistence type="predicted"/>